<dbReference type="PANTHER" id="PTHR42699:SF1">
    <property type="entry name" value="CYSTATHIONINE GAMMA-SYNTHASE-RELATED"/>
    <property type="match status" value="1"/>
</dbReference>
<dbReference type="EMBL" id="KN847477">
    <property type="protein sequence ID" value="KIX07118.1"/>
    <property type="molecule type" value="Genomic_DNA"/>
</dbReference>
<evidence type="ECO:0000256" key="2">
    <source>
        <dbReference type="ARBA" id="ARBA00022898"/>
    </source>
</evidence>
<comment type="similarity">
    <text evidence="3">Belongs to the trans-sulfuration enzymes family.</text>
</comment>
<dbReference type="Pfam" id="PF01053">
    <property type="entry name" value="Cys_Met_Meta_PP"/>
    <property type="match status" value="1"/>
</dbReference>
<protein>
    <recommendedName>
        <fullName evidence="6">Cystathionine gamma-lyase</fullName>
    </recommendedName>
</protein>
<dbReference type="InterPro" id="IPR015421">
    <property type="entry name" value="PyrdxlP-dep_Trfase_major"/>
</dbReference>
<dbReference type="STRING" id="1442369.A0A0D2H9F4"/>
<keyword evidence="2 3" id="KW-0663">Pyridoxal phosphate</keyword>
<reference evidence="4 5" key="1">
    <citation type="submission" date="2015-01" db="EMBL/GenBank/DDBJ databases">
        <title>The Genome Sequence of Rhinocladiella mackenzie CBS 650.93.</title>
        <authorList>
            <consortium name="The Broad Institute Genomics Platform"/>
            <person name="Cuomo C."/>
            <person name="de Hoog S."/>
            <person name="Gorbushina A."/>
            <person name="Stielow B."/>
            <person name="Teixiera M."/>
            <person name="Abouelleil A."/>
            <person name="Chapman S.B."/>
            <person name="Priest M."/>
            <person name="Young S.K."/>
            <person name="Wortman J."/>
            <person name="Nusbaum C."/>
            <person name="Birren B."/>
        </authorList>
    </citation>
    <scope>NUCLEOTIDE SEQUENCE [LARGE SCALE GENOMIC DNA]</scope>
    <source>
        <strain evidence="4 5">CBS 650.93</strain>
    </source>
</reference>
<keyword evidence="5" id="KW-1185">Reference proteome</keyword>
<dbReference type="InterPro" id="IPR051750">
    <property type="entry name" value="Trans-sulfuration_enzymes"/>
</dbReference>
<evidence type="ECO:0000313" key="4">
    <source>
        <dbReference type="EMBL" id="KIX07118.1"/>
    </source>
</evidence>
<dbReference type="GO" id="GO:0019346">
    <property type="term" value="P:transsulfuration"/>
    <property type="evidence" value="ECO:0007669"/>
    <property type="project" value="InterPro"/>
</dbReference>
<dbReference type="VEuPathDB" id="FungiDB:Z518_05095"/>
<evidence type="ECO:0008006" key="6">
    <source>
        <dbReference type="Google" id="ProtNLM"/>
    </source>
</evidence>
<dbReference type="InterPro" id="IPR015424">
    <property type="entry name" value="PyrdxlP-dep_Trfase"/>
</dbReference>
<dbReference type="OrthoDB" id="10047078at2759"/>
<dbReference type="RefSeq" id="XP_013274254.1">
    <property type="nucleotide sequence ID" value="XM_013418800.1"/>
</dbReference>
<dbReference type="GO" id="GO:0030170">
    <property type="term" value="F:pyridoxal phosphate binding"/>
    <property type="evidence" value="ECO:0007669"/>
    <property type="project" value="InterPro"/>
</dbReference>
<dbReference type="Gene3D" id="3.40.640.10">
    <property type="entry name" value="Type I PLP-dependent aspartate aminotransferase-like (Major domain)"/>
    <property type="match status" value="1"/>
</dbReference>
<gene>
    <name evidence="4" type="ORF">Z518_05095</name>
</gene>
<dbReference type="GO" id="GO:0003962">
    <property type="term" value="F:cystathionine gamma-synthase activity"/>
    <property type="evidence" value="ECO:0007669"/>
    <property type="project" value="TreeGrafter"/>
</dbReference>
<dbReference type="Proteomes" id="UP000053617">
    <property type="component" value="Unassembled WGS sequence"/>
</dbReference>
<name>A0A0D2H9F4_9EURO</name>
<comment type="cofactor">
    <cofactor evidence="1 3">
        <name>pyridoxal 5'-phosphate</name>
        <dbReference type="ChEBI" id="CHEBI:597326"/>
    </cofactor>
</comment>
<proteinExistence type="inferred from homology"/>
<accession>A0A0D2H9F4</accession>
<dbReference type="AlphaFoldDB" id="A0A0D2H9F4"/>
<evidence type="ECO:0000256" key="1">
    <source>
        <dbReference type="ARBA" id="ARBA00001933"/>
    </source>
</evidence>
<evidence type="ECO:0000313" key="5">
    <source>
        <dbReference type="Proteomes" id="UP000053617"/>
    </source>
</evidence>
<evidence type="ECO:0000256" key="3">
    <source>
        <dbReference type="RuleBase" id="RU362118"/>
    </source>
</evidence>
<dbReference type="PANTHER" id="PTHR42699">
    <property type="match status" value="1"/>
</dbReference>
<dbReference type="GeneID" id="25293166"/>
<dbReference type="SUPFAM" id="SSF53383">
    <property type="entry name" value="PLP-dependent transferases"/>
    <property type="match status" value="1"/>
</dbReference>
<organism evidence="4 5">
    <name type="scientific">Rhinocladiella mackenziei CBS 650.93</name>
    <dbReference type="NCBI Taxonomy" id="1442369"/>
    <lineage>
        <taxon>Eukaryota</taxon>
        <taxon>Fungi</taxon>
        <taxon>Dikarya</taxon>
        <taxon>Ascomycota</taxon>
        <taxon>Pezizomycotina</taxon>
        <taxon>Eurotiomycetes</taxon>
        <taxon>Chaetothyriomycetidae</taxon>
        <taxon>Chaetothyriales</taxon>
        <taxon>Herpotrichiellaceae</taxon>
        <taxon>Rhinocladiella</taxon>
    </lineage>
</organism>
<sequence>MAFMNTITVFQEFGSNYKFFGLGGDDDLAALEVFLDEERHHGRKVQAIWAEFPANPILVTPNLARLRTRVDEYDIVLAVDDTIGGFANIDVMDMTDMLVTSLTKSFNGYADVIAGSVVLNPASRQYGKLKFLLDEHYVPEL</sequence>
<dbReference type="InterPro" id="IPR000277">
    <property type="entry name" value="Cys/Met-Metab_PyrdxlP-dep_enz"/>
</dbReference>
<dbReference type="HOGENOM" id="CLU_1826371_0_0_1"/>